<dbReference type="OrthoDB" id="9812205at2"/>
<gene>
    <name evidence="1" type="ORF">CVS29_01980</name>
</gene>
<name>A0A2V3DWW5_9MICC</name>
<dbReference type="AlphaFoldDB" id="A0A2V3DWW5"/>
<dbReference type="SUPFAM" id="SSF158997">
    <property type="entry name" value="Trm112p-like"/>
    <property type="match status" value="1"/>
</dbReference>
<dbReference type="Proteomes" id="UP000246303">
    <property type="component" value="Unassembled WGS sequence"/>
</dbReference>
<dbReference type="RefSeq" id="WP_110104641.1">
    <property type="nucleotide sequence ID" value="NZ_JACBZZ010000001.1"/>
</dbReference>
<proteinExistence type="predicted"/>
<keyword evidence="2" id="KW-1185">Reference proteome</keyword>
<dbReference type="EMBL" id="QHLZ01000001">
    <property type="protein sequence ID" value="PXA69355.1"/>
    <property type="molecule type" value="Genomic_DNA"/>
</dbReference>
<reference evidence="1 2" key="1">
    <citation type="submission" date="2018-05" db="EMBL/GenBank/DDBJ databases">
        <title>Genetic diversity of glacier-inhabiting Cryobacterium bacteria in China and description of Cryobacterium mengkeensis sp. nov. and Arthrobacter glacialis sp. nov.</title>
        <authorList>
            <person name="Liu Q."/>
            <person name="Xin Y.-H."/>
        </authorList>
    </citation>
    <scope>NUCLEOTIDE SEQUENCE [LARGE SCALE GENOMIC DNA]</scope>
    <source>
        <strain evidence="1 2">GP3</strain>
    </source>
</reference>
<dbReference type="Gene3D" id="2.20.25.10">
    <property type="match status" value="1"/>
</dbReference>
<organism evidence="1 2">
    <name type="scientific">Arthrobacter psychrochitiniphilus</name>
    <dbReference type="NCBI Taxonomy" id="291045"/>
    <lineage>
        <taxon>Bacteria</taxon>
        <taxon>Bacillati</taxon>
        <taxon>Actinomycetota</taxon>
        <taxon>Actinomycetes</taxon>
        <taxon>Micrococcales</taxon>
        <taxon>Micrococcaceae</taxon>
        <taxon>Arthrobacter</taxon>
    </lineage>
</organism>
<comment type="caution">
    <text evidence="1">The sequence shown here is derived from an EMBL/GenBank/DDBJ whole genome shotgun (WGS) entry which is preliminary data.</text>
</comment>
<sequence>MAKINEGLLALLRCPVTNSPLIQVGEELLSTANGEGGTLVRYKIDEGIALLLTPEQLSPEQLTA</sequence>
<protein>
    <recommendedName>
        <fullName evidence="3">Trm112 family protein</fullName>
    </recommendedName>
</protein>
<accession>A0A2V3DWW5</accession>
<evidence type="ECO:0008006" key="3">
    <source>
        <dbReference type="Google" id="ProtNLM"/>
    </source>
</evidence>
<evidence type="ECO:0000313" key="1">
    <source>
        <dbReference type="EMBL" id="PXA69355.1"/>
    </source>
</evidence>
<evidence type="ECO:0000313" key="2">
    <source>
        <dbReference type="Proteomes" id="UP000246303"/>
    </source>
</evidence>